<dbReference type="GO" id="GO:0005829">
    <property type="term" value="C:cytosol"/>
    <property type="evidence" value="ECO:0007669"/>
    <property type="project" value="TreeGrafter"/>
</dbReference>
<evidence type="ECO:0000313" key="6">
    <source>
        <dbReference type="EMBL" id="AFZ35567.1"/>
    </source>
</evidence>
<name>K9XV96_STAC7</name>
<dbReference type="OrthoDB" id="9926at2"/>
<dbReference type="NCBIfam" id="NF005635">
    <property type="entry name" value="PRK07394.1"/>
    <property type="match status" value="1"/>
</dbReference>
<dbReference type="GO" id="GO:0004048">
    <property type="term" value="F:anthranilate phosphoribosyltransferase activity"/>
    <property type="evidence" value="ECO:0007669"/>
    <property type="project" value="UniProtKB-EC"/>
</dbReference>
<dbReference type="STRING" id="111780.Sta7437_2015"/>
<gene>
    <name evidence="6" type="ordered locus">Sta7437_2015</name>
</gene>
<dbReference type="SUPFAM" id="SSF52418">
    <property type="entry name" value="Nucleoside phosphorylase/phosphoribosyltransferase catalytic domain"/>
    <property type="match status" value="1"/>
</dbReference>
<dbReference type="HOGENOM" id="CLU_034315_0_0_3"/>
<feature type="domain" description="Glycosyl transferase family 3 N-terminal" evidence="5">
    <location>
        <begin position="6"/>
        <end position="68"/>
    </location>
</feature>
<dbReference type="RefSeq" id="WP_015193237.1">
    <property type="nucleotide sequence ID" value="NC_019748.1"/>
</dbReference>
<dbReference type="PATRIC" id="fig|111780.3.peg.2105"/>
<evidence type="ECO:0000313" key="7">
    <source>
        <dbReference type="Proteomes" id="UP000010473"/>
    </source>
</evidence>
<dbReference type="InterPro" id="IPR017459">
    <property type="entry name" value="Glycosyl_Trfase_fam3_N_dom"/>
</dbReference>
<protein>
    <submittedName>
        <fullName evidence="6">Anthranilate phosphoribosyltransferase</fullName>
        <ecNumber evidence="6">2.4.2.18</ecNumber>
    </submittedName>
</protein>
<dbReference type="KEGG" id="scs:Sta7437_2015"/>
<organism evidence="6 7">
    <name type="scientific">Stanieria cyanosphaera (strain ATCC 29371 / PCC 7437)</name>
    <dbReference type="NCBI Taxonomy" id="111780"/>
    <lineage>
        <taxon>Bacteria</taxon>
        <taxon>Bacillati</taxon>
        <taxon>Cyanobacteriota</taxon>
        <taxon>Cyanophyceae</taxon>
        <taxon>Pleurocapsales</taxon>
        <taxon>Dermocarpellaceae</taxon>
        <taxon>Stanieria</taxon>
    </lineage>
</organism>
<dbReference type="GO" id="GO:0000162">
    <property type="term" value="P:L-tryptophan biosynthetic process"/>
    <property type="evidence" value="ECO:0007669"/>
    <property type="project" value="InterPro"/>
</dbReference>
<dbReference type="Gene3D" id="1.20.970.10">
    <property type="entry name" value="Transferase, Pyrimidine Nucleoside Phosphorylase, Chain C"/>
    <property type="match status" value="1"/>
</dbReference>
<dbReference type="InterPro" id="IPR035902">
    <property type="entry name" value="Nuc_phospho_transferase"/>
</dbReference>
<keyword evidence="2 6" id="KW-0808">Transferase</keyword>
<evidence type="ECO:0000256" key="3">
    <source>
        <dbReference type="ARBA" id="ARBA00023141"/>
    </source>
</evidence>
<evidence type="ECO:0000256" key="2">
    <source>
        <dbReference type="ARBA" id="ARBA00022679"/>
    </source>
</evidence>
<dbReference type="InterPro" id="IPR005940">
    <property type="entry name" value="Anthranilate_Pribosyl_Tfrase"/>
</dbReference>
<evidence type="ECO:0000259" key="5">
    <source>
        <dbReference type="Pfam" id="PF02885"/>
    </source>
</evidence>
<dbReference type="Pfam" id="PF02885">
    <property type="entry name" value="Glycos_trans_3N"/>
    <property type="match status" value="1"/>
</dbReference>
<dbReference type="Pfam" id="PF00591">
    <property type="entry name" value="Glycos_transf_3"/>
    <property type="match status" value="1"/>
</dbReference>
<dbReference type="SUPFAM" id="SSF47648">
    <property type="entry name" value="Nucleoside phosphorylase/phosphoribosyltransferase N-terminal domain"/>
    <property type="match status" value="1"/>
</dbReference>
<dbReference type="InterPro" id="IPR000312">
    <property type="entry name" value="Glycosyl_Trfase_fam3"/>
</dbReference>
<dbReference type="PANTHER" id="PTHR43285:SF3">
    <property type="entry name" value="SLL1634 PROTEIN"/>
    <property type="match status" value="1"/>
</dbReference>
<reference evidence="7" key="1">
    <citation type="journal article" date="2013" name="Proc. Natl. Acad. Sci. U.S.A.">
        <title>Improving the coverage of the cyanobacterial phylum using diversity-driven genome sequencing.</title>
        <authorList>
            <person name="Shih P.M."/>
            <person name="Wu D."/>
            <person name="Latifi A."/>
            <person name="Axen S.D."/>
            <person name="Fewer D.P."/>
            <person name="Talla E."/>
            <person name="Calteau A."/>
            <person name="Cai F."/>
            <person name="Tandeau de Marsac N."/>
            <person name="Rippka R."/>
            <person name="Herdman M."/>
            <person name="Sivonen K."/>
            <person name="Coursin T."/>
            <person name="Laurent T."/>
            <person name="Goodwin L."/>
            <person name="Nolan M."/>
            <person name="Davenport K.W."/>
            <person name="Han C.S."/>
            <person name="Rubin E.M."/>
            <person name="Eisen J.A."/>
            <person name="Woyke T."/>
            <person name="Gugger M."/>
            <person name="Kerfeld C.A."/>
        </authorList>
    </citation>
    <scope>NUCLEOTIDE SEQUENCE [LARGE SCALE GENOMIC DNA]</scope>
    <source>
        <strain evidence="7">ATCC 29371 / PCC 7437</strain>
    </source>
</reference>
<dbReference type="AlphaFoldDB" id="K9XV96"/>
<sequence length="358" mass="39340">MSNQFRELLKKVGSGTHTGKDLTRQEAEMATLMMLQQQATPAQIGAFMIAHRIKRPTPEELAGMLDAYEKLGTKLTLAQTNTKLPVVFGNPYDGRSRTVPLMPITALILATVGIPVILHGGDCMPTKYGISLIEIWRNLGVDFAGLSISQTTNLLEKTGIGFIYLPQHFPEANTLVPYRDQIGKRPPFATAELIWSPLIGNYHLVSGFVHPPTEERFQATFKLKGINHYTTVKGLEGSCDLARSRTGIIGLGQPDGSFERLHLHPRDYDLDGTDLSLESTPQLIEQLQAVIAGKNCELMPSAILNGGFYLWRFGICSDLTTSFTEAESILTQGKVADKLNQLQSQITTNTSVTLSEIV</sequence>
<evidence type="ECO:0000259" key="4">
    <source>
        <dbReference type="Pfam" id="PF00591"/>
    </source>
</evidence>
<dbReference type="PANTHER" id="PTHR43285">
    <property type="entry name" value="ANTHRANILATE PHOSPHORIBOSYLTRANSFERASE"/>
    <property type="match status" value="1"/>
</dbReference>
<keyword evidence="3" id="KW-0028">Amino-acid biosynthesis</keyword>
<keyword evidence="1 6" id="KW-0328">Glycosyltransferase</keyword>
<dbReference type="eggNOG" id="COG0547">
    <property type="taxonomic scope" value="Bacteria"/>
</dbReference>
<keyword evidence="3" id="KW-0057">Aromatic amino acid biosynthesis</keyword>
<dbReference type="Gene3D" id="3.40.1030.10">
    <property type="entry name" value="Nucleoside phosphorylase/phosphoribosyltransferase catalytic domain"/>
    <property type="match status" value="1"/>
</dbReference>
<dbReference type="EC" id="2.4.2.18" evidence="6"/>
<accession>K9XV96</accession>
<dbReference type="Proteomes" id="UP000010473">
    <property type="component" value="Chromosome"/>
</dbReference>
<keyword evidence="7" id="KW-1185">Reference proteome</keyword>
<dbReference type="EMBL" id="CP003653">
    <property type="protein sequence ID" value="AFZ35567.1"/>
    <property type="molecule type" value="Genomic_DNA"/>
</dbReference>
<evidence type="ECO:0000256" key="1">
    <source>
        <dbReference type="ARBA" id="ARBA00022676"/>
    </source>
</evidence>
<dbReference type="InterPro" id="IPR036320">
    <property type="entry name" value="Glycosyl_Trfase_fam3_N_dom_sf"/>
</dbReference>
<proteinExistence type="predicted"/>
<feature type="domain" description="Glycosyl transferase family 3" evidence="4">
    <location>
        <begin position="103"/>
        <end position="334"/>
    </location>
</feature>